<dbReference type="InterPro" id="IPR050624">
    <property type="entry name" value="HTH-type_Tx_Regulator"/>
</dbReference>
<feature type="DNA-binding region" description="H-T-H motif" evidence="2">
    <location>
        <begin position="38"/>
        <end position="57"/>
    </location>
</feature>
<dbReference type="EMBL" id="NWVD01000001">
    <property type="protein sequence ID" value="PCG10030.1"/>
    <property type="molecule type" value="Genomic_DNA"/>
</dbReference>
<organism evidence="4 5">
    <name type="scientific">Sphingomonas ginsenosidimutans</name>
    <dbReference type="NCBI Taxonomy" id="862134"/>
    <lineage>
        <taxon>Bacteria</taxon>
        <taxon>Pseudomonadati</taxon>
        <taxon>Pseudomonadota</taxon>
        <taxon>Alphaproteobacteria</taxon>
        <taxon>Sphingomonadales</taxon>
        <taxon>Sphingomonadaceae</taxon>
        <taxon>Sphingomonas</taxon>
    </lineage>
</organism>
<feature type="domain" description="HTH tetR-type" evidence="3">
    <location>
        <begin position="15"/>
        <end position="75"/>
    </location>
</feature>
<dbReference type="RefSeq" id="WP_066484256.1">
    <property type="nucleotide sequence ID" value="NZ_JAIEOT010000055.1"/>
</dbReference>
<dbReference type="AlphaFoldDB" id="A0A2A4I091"/>
<dbReference type="PROSITE" id="PS50977">
    <property type="entry name" value="HTH_TETR_2"/>
    <property type="match status" value="1"/>
</dbReference>
<keyword evidence="5" id="KW-1185">Reference proteome</keyword>
<reference evidence="4 5" key="1">
    <citation type="submission" date="2017-09" db="EMBL/GenBank/DDBJ databases">
        <title>Sphingomonas ginsenosidimutans KACC 14949, whole genome shotgun sequence.</title>
        <authorList>
            <person name="Feng G."/>
            <person name="Zhu H."/>
        </authorList>
    </citation>
    <scope>NUCLEOTIDE SEQUENCE [LARGE SCALE GENOMIC DNA]</scope>
    <source>
        <strain evidence="4 5">KACC 14949</strain>
    </source>
</reference>
<dbReference type="PANTHER" id="PTHR43479">
    <property type="entry name" value="ACREF/ENVCD OPERON REPRESSOR-RELATED"/>
    <property type="match status" value="1"/>
</dbReference>
<name>A0A2A4I091_9SPHN</name>
<evidence type="ECO:0000313" key="5">
    <source>
        <dbReference type="Proteomes" id="UP000218784"/>
    </source>
</evidence>
<protein>
    <submittedName>
        <fullName evidence="4">TetR/AcrR family transcriptional regulator</fullName>
    </submittedName>
</protein>
<dbReference type="Gene3D" id="1.10.357.10">
    <property type="entry name" value="Tetracycline Repressor, domain 2"/>
    <property type="match status" value="1"/>
</dbReference>
<dbReference type="InterPro" id="IPR009057">
    <property type="entry name" value="Homeodomain-like_sf"/>
</dbReference>
<dbReference type="SUPFAM" id="SSF46689">
    <property type="entry name" value="Homeodomain-like"/>
    <property type="match status" value="1"/>
</dbReference>
<dbReference type="Proteomes" id="UP000218784">
    <property type="component" value="Unassembled WGS sequence"/>
</dbReference>
<comment type="caution">
    <text evidence="4">The sequence shown here is derived from an EMBL/GenBank/DDBJ whole genome shotgun (WGS) entry which is preliminary data.</text>
</comment>
<dbReference type="Pfam" id="PF00440">
    <property type="entry name" value="TetR_N"/>
    <property type="match status" value="1"/>
</dbReference>
<accession>A0A2A4I091</accession>
<gene>
    <name evidence="4" type="ORF">COA17_00730</name>
</gene>
<dbReference type="PANTHER" id="PTHR43479:SF11">
    <property type="entry name" value="ACREF_ENVCD OPERON REPRESSOR-RELATED"/>
    <property type="match status" value="1"/>
</dbReference>
<dbReference type="InterPro" id="IPR001647">
    <property type="entry name" value="HTH_TetR"/>
</dbReference>
<dbReference type="GO" id="GO:0003677">
    <property type="term" value="F:DNA binding"/>
    <property type="evidence" value="ECO:0007669"/>
    <property type="project" value="UniProtKB-UniRule"/>
</dbReference>
<keyword evidence="1 2" id="KW-0238">DNA-binding</keyword>
<sequence length="191" mass="20631">MATVGPHDRLDERQRRTRAALHAALGRLAERMEYSAIGVSLIAQEAGVGRPTFYRHYSGVDALLVDRLRGDLVEQRALAERLALARTPIRDAHVATSRFALERISSQPRLYQALLDGSAGANAVTLFREQVAALATMREVLARGADRHVARLTVGMLSGAISGFLLAWIEGGLTPAPAVAAELLVDSLRLS</sequence>
<evidence type="ECO:0000313" key="4">
    <source>
        <dbReference type="EMBL" id="PCG10030.1"/>
    </source>
</evidence>
<evidence type="ECO:0000259" key="3">
    <source>
        <dbReference type="PROSITE" id="PS50977"/>
    </source>
</evidence>
<evidence type="ECO:0000256" key="2">
    <source>
        <dbReference type="PROSITE-ProRule" id="PRU00335"/>
    </source>
</evidence>
<proteinExistence type="predicted"/>
<evidence type="ECO:0000256" key="1">
    <source>
        <dbReference type="ARBA" id="ARBA00023125"/>
    </source>
</evidence>